<organism evidence="1 2">
    <name type="scientific">Endocarpon pusillum</name>
    <dbReference type="NCBI Taxonomy" id="364733"/>
    <lineage>
        <taxon>Eukaryota</taxon>
        <taxon>Fungi</taxon>
        <taxon>Dikarya</taxon>
        <taxon>Ascomycota</taxon>
        <taxon>Pezizomycotina</taxon>
        <taxon>Eurotiomycetes</taxon>
        <taxon>Chaetothyriomycetidae</taxon>
        <taxon>Verrucariales</taxon>
        <taxon>Verrucariaceae</taxon>
        <taxon>Endocarpon</taxon>
    </lineage>
</organism>
<protein>
    <submittedName>
        <fullName evidence="1">Uncharacterized protein</fullName>
    </submittedName>
</protein>
<evidence type="ECO:0000313" key="1">
    <source>
        <dbReference type="EMBL" id="KAF7507337.1"/>
    </source>
</evidence>
<keyword evidence="2" id="KW-1185">Reference proteome</keyword>
<sequence>MTIIHIVLKIKSSLSRRGDSTREFDSKADRDYYVSEDEAHRGLAEWLSGHGYAEAAVALDHEAGVF</sequence>
<accession>A0A8H7AHY2</accession>
<name>A0A8H7AHY2_9EURO</name>
<dbReference type="OrthoDB" id="1601230at2759"/>
<comment type="caution">
    <text evidence="1">The sequence shown here is derived from an EMBL/GenBank/DDBJ whole genome shotgun (WGS) entry which is preliminary data.</text>
</comment>
<evidence type="ECO:0000313" key="2">
    <source>
        <dbReference type="Proteomes" id="UP000606974"/>
    </source>
</evidence>
<reference evidence="1" key="1">
    <citation type="submission" date="2020-02" db="EMBL/GenBank/DDBJ databases">
        <authorList>
            <person name="Palmer J.M."/>
        </authorList>
    </citation>
    <scope>NUCLEOTIDE SEQUENCE</scope>
    <source>
        <strain evidence="1">EPUS1.4</strain>
        <tissue evidence="1">Thallus</tissue>
    </source>
</reference>
<gene>
    <name evidence="1" type="ORF">GJ744_010654</name>
</gene>
<dbReference type="Proteomes" id="UP000606974">
    <property type="component" value="Unassembled WGS sequence"/>
</dbReference>
<proteinExistence type="predicted"/>
<dbReference type="AlphaFoldDB" id="A0A8H7AHY2"/>
<dbReference type="EMBL" id="JAACFV010000070">
    <property type="protein sequence ID" value="KAF7507337.1"/>
    <property type="molecule type" value="Genomic_DNA"/>
</dbReference>